<dbReference type="Gene3D" id="2.40.110.10">
    <property type="entry name" value="Butyryl-CoA Dehydrogenase, subunit A, domain 2"/>
    <property type="match status" value="1"/>
</dbReference>
<evidence type="ECO:0000256" key="2">
    <source>
        <dbReference type="ARBA" id="ARBA00009347"/>
    </source>
</evidence>
<keyword evidence="5 8" id="KW-0560">Oxidoreductase</keyword>
<evidence type="ECO:0000259" key="7">
    <source>
        <dbReference type="Pfam" id="PF02771"/>
    </source>
</evidence>
<proteinExistence type="inferred from homology"/>
<dbReference type="InterPro" id="IPR036250">
    <property type="entry name" value="AcylCo_DH-like_C"/>
</dbReference>
<protein>
    <submittedName>
        <fullName evidence="8">Acyl-CoA dehydrogenase family protein</fullName>
        <ecNumber evidence="8">1.-.-.-</ecNumber>
    </submittedName>
</protein>
<dbReference type="EC" id="1.-.-.-" evidence="8"/>
<comment type="similarity">
    <text evidence="2">Belongs to the acyl-CoA dehydrogenase family.</text>
</comment>
<gene>
    <name evidence="8" type="ORF">ACFFIA_40890</name>
</gene>
<keyword evidence="3" id="KW-0285">Flavoprotein</keyword>
<dbReference type="PANTHER" id="PTHR43884:SF20">
    <property type="entry name" value="ACYL-COA DEHYDROGENASE FADE28"/>
    <property type="match status" value="1"/>
</dbReference>
<dbReference type="Gene3D" id="1.20.140.10">
    <property type="entry name" value="Butyryl-CoA Dehydrogenase, subunit A, domain 3"/>
    <property type="match status" value="1"/>
</dbReference>
<keyword evidence="4" id="KW-0274">FAD</keyword>
<evidence type="ECO:0000256" key="4">
    <source>
        <dbReference type="ARBA" id="ARBA00022827"/>
    </source>
</evidence>
<comment type="caution">
    <text evidence="8">The sequence shown here is derived from an EMBL/GenBank/DDBJ whole genome shotgun (WGS) entry which is preliminary data.</text>
</comment>
<dbReference type="InterPro" id="IPR013786">
    <property type="entry name" value="AcylCoA_DH/ox_N"/>
</dbReference>
<evidence type="ECO:0000256" key="5">
    <source>
        <dbReference type="ARBA" id="ARBA00023002"/>
    </source>
</evidence>
<evidence type="ECO:0000313" key="8">
    <source>
        <dbReference type="EMBL" id="MFC0533976.1"/>
    </source>
</evidence>
<dbReference type="EMBL" id="JBHLUH010000094">
    <property type="protein sequence ID" value="MFC0533976.1"/>
    <property type="molecule type" value="Genomic_DNA"/>
</dbReference>
<dbReference type="InterPro" id="IPR009075">
    <property type="entry name" value="AcylCo_DH/oxidase_C"/>
</dbReference>
<dbReference type="Pfam" id="PF02771">
    <property type="entry name" value="Acyl-CoA_dh_N"/>
    <property type="match status" value="1"/>
</dbReference>
<dbReference type="PANTHER" id="PTHR43884">
    <property type="entry name" value="ACYL-COA DEHYDROGENASE"/>
    <property type="match status" value="1"/>
</dbReference>
<evidence type="ECO:0000256" key="1">
    <source>
        <dbReference type="ARBA" id="ARBA00001974"/>
    </source>
</evidence>
<dbReference type="Pfam" id="PF00441">
    <property type="entry name" value="Acyl-CoA_dh_1"/>
    <property type="match status" value="1"/>
</dbReference>
<feature type="domain" description="Acyl-CoA dehydrogenase/oxidase C-terminal" evidence="6">
    <location>
        <begin position="232"/>
        <end position="368"/>
    </location>
</feature>
<reference evidence="8 9" key="1">
    <citation type="submission" date="2024-09" db="EMBL/GenBank/DDBJ databases">
        <authorList>
            <person name="Sun Q."/>
            <person name="Mori K."/>
        </authorList>
    </citation>
    <scope>NUCLEOTIDE SEQUENCE [LARGE SCALE GENOMIC DNA]</scope>
    <source>
        <strain evidence="8 9">TBRC 3947</strain>
    </source>
</reference>
<dbReference type="InterPro" id="IPR009100">
    <property type="entry name" value="AcylCoA_DH/oxidase_NM_dom_sf"/>
</dbReference>
<dbReference type="GO" id="GO:0016491">
    <property type="term" value="F:oxidoreductase activity"/>
    <property type="evidence" value="ECO:0007669"/>
    <property type="project" value="UniProtKB-KW"/>
</dbReference>
<dbReference type="Gene3D" id="1.10.540.10">
    <property type="entry name" value="Acyl-CoA dehydrogenase/oxidase, N-terminal domain"/>
    <property type="match status" value="1"/>
</dbReference>
<sequence>MTFVLSEEQAALRESLRDILSRHAPLSRVRAVIAEPHGYDEPLWRRLVEEIGVCGIGVPEEYGGAGEGFCELAVVMGELGRSLTPVPFLSSSILAIRTLLATRDAAACERWVPPLVTGDVVGTLAVLEQGQTWGAHDPKTVAVRAGKQWRLDGVKSYVTDALAAEFFVVLAEAPDGPTLFAVRRGEGVDPEPLQSIDPTRPQGRLVLRQAAAEVIGTVGAAGEALGDSLVEATIALACEQTGAAERCLEFTVDYAKTRTQFGQPIGSFQSIKHILADRFLANTTATAIAYGGAWAVDHDPTHLGRHASLAKAYASQAFVETAKASIQIHGGIGYTWEHDAHLYLKRALSTNELLGAPRHHRALISASLLDQSSEVTCSATA</sequence>
<organism evidence="8 9">
    <name type="scientific">Phytohabitans kaempferiae</name>
    <dbReference type="NCBI Taxonomy" id="1620943"/>
    <lineage>
        <taxon>Bacteria</taxon>
        <taxon>Bacillati</taxon>
        <taxon>Actinomycetota</taxon>
        <taxon>Actinomycetes</taxon>
        <taxon>Micromonosporales</taxon>
        <taxon>Micromonosporaceae</taxon>
    </lineage>
</organism>
<dbReference type="RefSeq" id="WP_377262258.1">
    <property type="nucleotide sequence ID" value="NZ_JBHLUH010000094.1"/>
</dbReference>
<keyword evidence="9" id="KW-1185">Reference proteome</keyword>
<dbReference type="SUPFAM" id="SSF47203">
    <property type="entry name" value="Acyl-CoA dehydrogenase C-terminal domain-like"/>
    <property type="match status" value="1"/>
</dbReference>
<dbReference type="SUPFAM" id="SSF56645">
    <property type="entry name" value="Acyl-CoA dehydrogenase NM domain-like"/>
    <property type="match status" value="1"/>
</dbReference>
<evidence type="ECO:0000259" key="6">
    <source>
        <dbReference type="Pfam" id="PF00441"/>
    </source>
</evidence>
<accession>A0ABV6MGX6</accession>
<comment type="cofactor">
    <cofactor evidence="1">
        <name>FAD</name>
        <dbReference type="ChEBI" id="CHEBI:57692"/>
    </cofactor>
</comment>
<dbReference type="InterPro" id="IPR046373">
    <property type="entry name" value="Acyl-CoA_Oxase/DH_mid-dom_sf"/>
</dbReference>
<dbReference type="Proteomes" id="UP001589867">
    <property type="component" value="Unassembled WGS sequence"/>
</dbReference>
<feature type="domain" description="Acyl-CoA dehydrogenase/oxidase N-terminal" evidence="7">
    <location>
        <begin position="6"/>
        <end position="119"/>
    </location>
</feature>
<evidence type="ECO:0000256" key="3">
    <source>
        <dbReference type="ARBA" id="ARBA00022630"/>
    </source>
</evidence>
<dbReference type="InterPro" id="IPR037069">
    <property type="entry name" value="AcylCoA_DH/ox_N_sf"/>
</dbReference>
<evidence type="ECO:0000313" key="9">
    <source>
        <dbReference type="Proteomes" id="UP001589867"/>
    </source>
</evidence>
<dbReference type="CDD" id="cd00567">
    <property type="entry name" value="ACAD"/>
    <property type="match status" value="1"/>
</dbReference>
<name>A0ABV6MGX6_9ACTN</name>